<comment type="caution">
    <text evidence="4">The sequence shown here is derived from an EMBL/GenBank/DDBJ whole genome shotgun (WGS) entry which is preliminary data.</text>
</comment>
<dbReference type="Proteomes" id="UP001165524">
    <property type="component" value="Unassembled WGS sequence"/>
</dbReference>
<dbReference type="PANTHER" id="PTHR30005:SF14">
    <property type="entry name" value="EXOPOLYPHOSPHATASE"/>
    <property type="match status" value="1"/>
</dbReference>
<accession>A0ABT0EAM1</accession>
<evidence type="ECO:0000313" key="5">
    <source>
        <dbReference type="Proteomes" id="UP001165524"/>
    </source>
</evidence>
<dbReference type="Gene3D" id="3.30.420.40">
    <property type="match status" value="1"/>
</dbReference>
<evidence type="ECO:0000256" key="1">
    <source>
        <dbReference type="ARBA" id="ARBA00022801"/>
    </source>
</evidence>
<keyword evidence="5" id="KW-1185">Reference proteome</keyword>
<dbReference type="SUPFAM" id="SSF109604">
    <property type="entry name" value="HD-domain/PDEase-like"/>
    <property type="match status" value="1"/>
</dbReference>
<name>A0ABT0EAM1_9GAMM</name>
<dbReference type="Gene3D" id="3.30.420.150">
    <property type="entry name" value="Exopolyphosphatase. Domain 2"/>
    <property type="match status" value="1"/>
</dbReference>
<dbReference type="InterPro" id="IPR043129">
    <property type="entry name" value="ATPase_NBD"/>
</dbReference>
<keyword evidence="1" id="KW-0378">Hydrolase</keyword>
<dbReference type="InterPro" id="IPR048950">
    <property type="entry name" value="Ppx_GppA_C"/>
</dbReference>
<evidence type="ECO:0000259" key="2">
    <source>
        <dbReference type="Pfam" id="PF02541"/>
    </source>
</evidence>
<dbReference type="PIRSF" id="PIRSF001267">
    <property type="entry name" value="Pyrophosphatase_GppA_Ppx"/>
    <property type="match status" value="1"/>
</dbReference>
<feature type="domain" description="Ppx/GppA phosphatase C-terminal" evidence="3">
    <location>
        <begin position="291"/>
        <end position="465"/>
    </location>
</feature>
<proteinExistence type="predicted"/>
<gene>
    <name evidence="4" type="ORF">MU846_13880</name>
</gene>
<dbReference type="InterPro" id="IPR003695">
    <property type="entry name" value="Ppx_GppA_N"/>
</dbReference>
<evidence type="ECO:0000313" key="4">
    <source>
        <dbReference type="EMBL" id="MCK0538800.1"/>
    </source>
</evidence>
<feature type="domain" description="Ppx/GppA phosphatase N-terminal" evidence="2">
    <location>
        <begin position="2"/>
        <end position="284"/>
    </location>
</feature>
<dbReference type="Gene3D" id="1.10.3210.10">
    <property type="entry name" value="Hypothetical protein af1432"/>
    <property type="match status" value="1"/>
</dbReference>
<dbReference type="CDD" id="cd24053">
    <property type="entry name" value="ASKHA_NBD_EcPPX-GppA-like"/>
    <property type="match status" value="1"/>
</dbReference>
<organism evidence="4 5">
    <name type="scientific">Alcanivorax quisquiliarum</name>
    <dbReference type="NCBI Taxonomy" id="2933565"/>
    <lineage>
        <taxon>Bacteria</taxon>
        <taxon>Pseudomonadati</taxon>
        <taxon>Pseudomonadota</taxon>
        <taxon>Gammaproteobacteria</taxon>
        <taxon>Oceanospirillales</taxon>
        <taxon>Alcanivoracaceae</taxon>
        <taxon>Alcanivorax</taxon>
    </lineage>
</organism>
<dbReference type="SUPFAM" id="SSF53067">
    <property type="entry name" value="Actin-like ATPase domain"/>
    <property type="match status" value="2"/>
</dbReference>
<dbReference type="Pfam" id="PF02541">
    <property type="entry name" value="Ppx-GppA"/>
    <property type="match status" value="1"/>
</dbReference>
<dbReference type="InterPro" id="IPR050273">
    <property type="entry name" value="GppA/Ppx_hydrolase"/>
</dbReference>
<sequence>MVVARLVQGELQIQEGLSEKVQLGAGLDEENYITPEARRRALECLSRFAQRLQGVPPEGMRIVGTNALRMARNVMQFIREAENVLGHDIEIVAGREEARLIYLGVSHSLPDQQGRRLVVDIGGGSTELIIGERFEPLETESLHMGCVSFTRRFFPGGQSSEKAFERAVTTARQEVLPIQRSYRQLGWQQAVGASGTIKAIGQVCQENGWSDGSVTWDGLQRIRRRLVRAGTVADARLKGLREDRMQIFAAGVAILTGIFEQLELTTVDISNGALREGLLYDLLGRLEHEDVRERSIHVLMNRHHVDAQQAQRVATTAADFFRQIAADWGLTEVELPDILRWGALLHEVGLAVSHSQFHKHGAYLVQNSDLPGFSRQTQQRVALLVRAHRRKIPLAALEELPPEDQLPLLRISLLLRLAARLHHARSDEPLPDTRLAAQDSVLVLTFQPGWLDEHPLTRADLEQEQEFFAAVGLSLVVR</sequence>
<evidence type="ECO:0000259" key="3">
    <source>
        <dbReference type="Pfam" id="PF21447"/>
    </source>
</evidence>
<dbReference type="Pfam" id="PF21447">
    <property type="entry name" value="Ppx-GppA_III"/>
    <property type="match status" value="1"/>
</dbReference>
<protein>
    <submittedName>
        <fullName evidence="4">Ppx/GppA family phosphatase</fullName>
    </submittedName>
</protein>
<dbReference type="EMBL" id="JALKII010000015">
    <property type="protein sequence ID" value="MCK0538800.1"/>
    <property type="molecule type" value="Genomic_DNA"/>
</dbReference>
<dbReference type="InterPro" id="IPR030673">
    <property type="entry name" value="PyroPPase_GppA_Ppx"/>
</dbReference>
<reference evidence="4" key="1">
    <citation type="submission" date="2022-04" db="EMBL/GenBank/DDBJ databases">
        <title>Alcanivorax sp. CY1518 draft genome sequence.</title>
        <authorList>
            <person name="Zhao G."/>
            <person name="An M."/>
        </authorList>
    </citation>
    <scope>NUCLEOTIDE SEQUENCE</scope>
    <source>
        <strain evidence="4">CY1518</strain>
    </source>
</reference>
<dbReference type="PANTHER" id="PTHR30005">
    <property type="entry name" value="EXOPOLYPHOSPHATASE"/>
    <property type="match status" value="1"/>
</dbReference>